<reference evidence="2 3" key="1">
    <citation type="submission" date="2011-08" db="EMBL/GenBank/DDBJ databases">
        <title>The Genome Sequence of Plasmodium vivax India VII.</title>
        <authorList>
            <consortium name="The Broad Institute Genome Sequencing Platform"/>
            <consortium name="The Broad Institute Genome Sequencing Center for Infectious Disease"/>
            <person name="Neafsey D."/>
            <person name="Carlton J."/>
            <person name="Barnwell J."/>
            <person name="Collins W."/>
            <person name="Escalante A."/>
            <person name="Mullikin J."/>
            <person name="Saul A."/>
            <person name="Guigo R."/>
            <person name="Camara F."/>
            <person name="Young S.K."/>
            <person name="Zeng Q."/>
            <person name="Gargeya S."/>
            <person name="Fitzgerald M."/>
            <person name="Haas B."/>
            <person name="Abouelleil A."/>
            <person name="Alvarado L."/>
            <person name="Arachchi H.M."/>
            <person name="Berlin A."/>
            <person name="Brown A."/>
            <person name="Chapman S.B."/>
            <person name="Chen Z."/>
            <person name="Dunbar C."/>
            <person name="Freedman E."/>
            <person name="Gearin G."/>
            <person name="Gellesch M."/>
            <person name="Goldberg J."/>
            <person name="Griggs A."/>
            <person name="Gujja S."/>
            <person name="Heiman D."/>
            <person name="Howarth C."/>
            <person name="Larson L."/>
            <person name="Lui A."/>
            <person name="MacDonald P.J.P."/>
            <person name="Montmayeur A."/>
            <person name="Murphy C."/>
            <person name="Neiman D."/>
            <person name="Pearson M."/>
            <person name="Priest M."/>
            <person name="Roberts A."/>
            <person name="Saif S."/>
            <person name="Shea T."/>
            <person name="Shenoy N."/>
            <person name="Sisk P."/>
            <person name="Stolte C."/>
            <person name="Sykes S."/>
            <person name="Wortman J."/>
            <person name="Nusbaum C."/>
            <person name="Birren B."/>
        </authorList>
    </citation>
    <scope>NUCLEOTIDE SEQUENCE [LARGE SCALE GENOMIC DNA]</scope>
    <source>
        <strain evidence="2 3">India VII</strain>
    </source>
</reference>
<feature type="region of interest" description="Disordered" evidence="1">
    <location>
        <begin position="3239"/>
        <end position="3258"/>
    </location>
</feature>
<feature type="region of interest" description="Disordered" evidence="1">
    <location>
        <begin position="3604"/>
        <end position="3646"/>
    </location>
</feature>
<feature type="region of interest" description="Disordered" evidence="1">
    <location>
        <begin position="1943"/>
        <end position="2148"/>
    </location>
</feature>
<feature type="compositionally biased region" description="Basic and acidic residues" evidence="1">
    <location>
        <begin position="2090"/>
        <end position="2105"/>
    </location>
</feature>
<feature type="region of interest" description="Disordered" evidence="1">
    <location>
        <begin position="2934"/>
        <end position="2965"/>
    </location>
</feature>
<feature type="region of interest" description="Disordered" evidence="1">
    <location>
        <begin position="4073"/>
        <end position="4095"/>
    </location>
</feature>
<feature type="compositionally biased region" description="Polar residues" evidence="1">
    <location>
        <begin position="2615"/>
        <end position="2625"/>
    </location>
</feature>
<feature type="compositionally biased region" description="Basic and acidic residues" evidence="1">
    <location>
        <begin position="1956"/>
        <end position="1977"/>
    </location>
</feature>
<dbReference type="Proteomes" id="UP000053562">
    <property type="component" value="Unassembled WGS sequence"/>
</dbReference>
<feature type="compositionally biased region" description="Basic and acidic residues" evidence="1">
    <location>
        <begin position="2028"/>
        <end position="2043"/>
    </location>
</feature>
<feature type="compositionally biased region" description="Basic and acidic residues" evidence="1">
    <location>
        <begin position="372"/>
        <end position="383"/>
    </location>
</feature>
<feature type="region of interest" description="Disordered" evidence="1">
    <location>
        <begin position="2981"/>
        <end position="3007"/>
    </location>
</feature>
<name>A0A0J9V972_PLAVI</name>
<feature type="region of interest" description="Disordered" evidence="1">
    <location>
        <begin position="3082"/>
        <end position="3136"/>
    </location>
</feature>
<feature type="region of interest" description="Disordered" evidence="1">
    <location>
        <begin position="2822"/>
        <end position="2882"/>
    </location>
</feature>
<feature type="compositionally biased region" description="Low complexity" evidence="1">
    <location>
        <begin position="2634"/>
        <end position="2649"/>
    </location>
</feature>
<feature type="region of interest" description="Disordered" evidence="1">
    <location>
        <begin position="3677"/>
        <end position="3765"/>
    </location>
</feature>
<feature type="region of interest" description="Disordered" evidence="1">
    <location>
        <begin position="2335"/>
        <end position="2362"/>
    </location>
</feature>
<feature type="region of interest" description="Disordered" evidence="1">
    <location>
        <begin position="1"/>
        <end position="49"/>
    </location>
</feature>
<feature type="compositionally biased region" description="Basic and acidic residues" evidence="1">
    <location>
        <begin position="2347"/>
        <end position="2362"/>
    </location>
</feature>
<feature type="compositionally biased region" description="Polar residues" evidence="1">
    <location>
        <begin position="13"/>
        <end position="49"/>
    </location>
</feature>
<feature type="compositionally biased region" description="Basic and acidic residues" evidence="1">
    <location>
        <begin position="2941"/>
        <end position="2965"/>
    </location>
</feature>
<feature type="compositionally biased region" description="Polar residues" evidence="1">
    <location>
        <begin position="2981"/>
        <end position="2992"/>
    </location>
</feature>
<dbReference type="OrthoDB" id="386592at2759"/>
<feature type="compositionally biased region" description="Basic and acidic residues" evidence="1">
    <location>
        <begin position="2056"/>
        <end position="2069"/>
    </location>
</feature>
<proteinExistence type="predicted"/>
<feature type="compositionally biased region" description="Basic and acidic residues" evidence="1">
    <location>
        <begin position="1436"/>
        <end position="1446"/>
    </location>
</feature>
<feature type="compositionally biased region" description="Polar residues" evidence="1">
    <location>
        <begin position="3100"/>
        <end position="3114"/>
    </location>
</feature>
<feature type="compositionally biased region" description="Basic and acidic residues" evidence="1">
    <location>
        <begin position="3682"/>
        <end position="3691"/>
    </location>
</feature>
<feature type="compositionally biased region" description="Polar residues" evidence="1">
    <location>
        <begin position="2832"/>
        <end position="2865"/>
    </location>
</feature>
<feature type="region of interest" description="Disordered" evidence="1">
    <location>
        <begin position="3535"/>
        <end position="3565"/>
    </location>
</feature>
<feature type="compositionally biased region" description="Basic residues" evidence="1">
    <location>
        <begin position="2109"/>
        <end position="2118"/>
    </location>
</feature>
<feature type="region of interest" description="Disordered" evidence="1">
    <location>
        <begin position="3575"/>
        <end position="3594"/>
    </location>
</feature>
<feature type="compositionally biased region" description="Basic and acidic residues" evidence="1">
    <location>
        <begin position="2650"/>
        <end position="2663"/>
    </location>
</feature>
<evidence type="ECO:0000256" key="1">
    <source>
        <dbReference type="SAM" id="MobiDB-lite"/>
    </source>
</evidence>
<protein>
    <submittedName>
        <fullName evidence="2">Uncharacterized protein</fullName>
    </submittedName>
</protein>
<gene>
    <name evidence="2" type="ORF">PVIIG_02393</name>
</gene>
<feature type="compositionally biased region" description="Low complexity" evidence="1">
    <location>
        <begin position="2993"/>
        <end position="3002"/>
    </location>
</feature>
<feature type="compositionally biased region" description="Basic and acidic residues" evidence="1">
    <location>
        <begin position="3743"/>
        <end position="3756"/>
    </location>
</feature>
<feature type="compositionally biased region" description="Gly residues" evidence="1">
    <location>
        <begin position="289"/>
        <end position="319"/>
    </location>
</feature>
<feature type="region of interest" description="Disordered" evidence="1">
    <location>
        <begin position="353"/>
        <end position="383"/>
    </location>
</feature>
<feature type="compositionally biased region" description="Basic and acidic residues" evidence="1">
    <location>
        <begin position="3701"/>
        <end position="3710"/>
    </location>
</feature>
<feature type="region of interest" description="Disordered" evidence="1">
    <location>
        <begin position="284"/>
        <end position="319"/>
    </location>
</feature>
<evidence type="ECO:0000313" key="3">
    <source>
        <dbReference type="Proteomes" id="UP000053562"/>
    </source>
</evidence>
<evidence type="ECO:0000313" key="2">
    <source>
        <dbReference type="EMBL" id="KMZ82603.1"/>
    </source>
</evidence>
<feature type="region of interest" description="Disordered" evidence="1">
    <location>
        <begin position="930"/>
        <end position="963"/>
    </location>
</feature>
<organism evidence="2 3">
    <name type="scientific">Plasmodium vivax India VII</name>
    <dbReference type="NCBI Taxonomy" id="1077284"/>
    <lineage>
        <taxon>Eukaryota</taxon>
        <taxon>Sar</taxon>
        <taxon>Alveolata</taxon>
        <taxon>Apicomplexa</taxon>
        <taxon>Aconoidasida</taxon>
        <taxon>Haemosporida</taxon>
        <taxon>Plasmodiidae</taxon>
        <taxon>Plasmodium</taxon>
        <taxon>Plasmodium (Plasmodium)</taxon>
    </lineage>
</organism>
<sequence length="4166" mass="466444">MEKSVQDFLNAKGSVTQNGVPNTVLSTSQNGTPNVVLSTSQNGVPNASPSITQEQFNMLMCSIKRKDKNDQVQTAPQRETQHNVESYYPLDDDHGMYNHIGMNYIANKIVRCVDTPEKMHFPLYVQPDPKRTQLYEAKNNVIHHLQELLPLSSLQTDVKTKQLSKKNDHCYCTVGDNVGVNSRSDQGSHLMMHAKNKVEYVSPHADVQGMKTTQMGDAQSCFGQSSPNFGAAQLQDFHNALTLSHCNSQMGRGAKEEVRCGGANGDFLPSLRSFIVDGESKIDPVRGHTQGGSGIGSGVGSSMGSGVGSSMGSGVGSSMGSGMGIGARSCLGSGPRNGVERGLCADPRGEGAITNGIGGNPPSRLFNPQRKSANDYETPHREQNSLNEIKQEVLNTGTMRTGDLTSSRHLASPQGDFQKRDLLLEIQNASNNLSSDQTTIYRCDARMSNCKSVFPVQQGGNLFGRYSNYGRGRSDNVPIFGDEVEGASEMGHAHQQPTCANQLAIRANQLLPSSESHHPGGEVPASQKTTSCALHQSCEQMTHLNNLGKQINLQNAMSLLDDYISKMRLKRMMLSSRESPSSGVNISTERNAPAGTMQDECNQGYVNPNWSEQPLMHVHGHVQDKREANKSNHHNRVEVENVGRDLHRDDCPLADKKTSLPHDILATFGSATYGDLHKHAEQSKGEKCIGSLNVNSQRVGNCSTHVATRGGTHANQFDFHTSVNVTTKGNTLPQGNCTGTANAKFKPYEKEDPLATNPEVRSDKRNSSVVCTLDDKSKWMVSLYRRANNFNAVNVGSVGIPLTANERLMSTSRLGNPNDKAKLISGATTQGGNTSCSHAEDAGGMLLDEFNRIGTFSPEGYFLDSTQKRRGSSHLAREGNNYAHMAIAHHAADHPASLLNPSNKCKEGIAPLSLMLHQNEQHSICHKVHPPQGEEHHLRCTSDGPPPHNHHHHHSSGSQGLNTLMNSYANHTIGRMGEKALSFDAPTCNTDDSKEANLLNPIKKIMQALPKFQFDHHGGACNGAFWGDLLGLGRGAVGVAVDGPDASDGRNDGHYGGCYVDGCPDRYTANYPERYTADYPERYTADHPERYTADYPERYTADHPERYTADHPERYTADHPERCSDTLSTSAGDIPPGSKLGIITQNIRYYSNKVFNDVFMNNDAFKKKKMSELNLYLAKLRVKNYQEFFFNLSKFYEVFLLLLNSNYVFKFNSSIVYSICVVAKNLLVLLPLGGVYILHVVKTCLYCIVKLILIKPISITDKAWFFLLNLYKSLFEKLYQYFKSDLLGGGEGGHSPGERYGECSERQPGESYGENSLAILLPFINAFNETILEYAKIRIISRNKKKEELIAFPLYESLKPFFFVNTNYPDEADGLAKTAAGRAKGEAQVEGVPLEDAQEGSVNTPLGRPVGDGKAQSVNAARREYPQNMEANEDAPVEKHTHEHAKSATQVGPINRAREVDAHEGDYHSSEQQSGKVDSPVKFYNKKKGEDEELAVSIRNNILCCVHALIKMFSHIYINNWDKILYYYNENRKKLIPIFLTLTMNDQNQKIRTNSILCLKYLFDCKQLKYWFLLKEGAYAGAPIGGYVSGNATSHASFPPSYPPAKEIPSGSPTKKMIEVNRQNQNVPVKVDSYLPSSSTPYGTPPYSAGYANASFPDKQANKNIHVGKAHHSVLLLNDMNHSVKREVEIGANARSPLGSFDRDNKVQTFGEVRGVTPAGRSSNCGISIYRREYHYEGYPKEEPNEKGNYCSAKKAATEQNIVKLLTKFTKLITRTYMVDTESNFYTPTDRLNICRFFLRVSQSILIPKYKSLLRKILKFFFFYLLKYLIYFNHGDAFHFCIKRLLQSGTSKKKRQSERNIHLGYSLLPYVAEYAEGERVATHFSNANGVCNQTSSSIHLSGHRSEMLRMSQLSDNELYPNDYLDEDERVFSSLSNYLNSFRDTEESDAQGGEQPPDQRRDGEMWDGQRRDRRDRSGDALPGAEGDDQNCTGKGSPINDHRMTHVGQADQGESATQGDTDKKMKRKSKGDMKKGKEEKKHTDGSDEDGEAATQNESSRDSRGNIKRAEGLFEQVEEFPPSCAHTNEVEESGTRDRADTASREDTPQLKNPKRRKKKKKKNEERKDDGEDAEDSPEEHPNRSTCSCKHRNTIEGTKNKKKVVKKRSEEDISHLYKHIDHIKKKLLSSEDYDLLMSILYCNEYSRGSKYITMITVIINIFSVLLCDYNDEIFRFLCTNIYGVDINRTLNDHNIYCHQASNNQLYDISFAQLIYFMLIFLYKIFYQPCAEGLDAWGRKGDELVGSKGGGEEPDECQEEGQINMNKNRDQIDQIDQDYQNDQNDQDDQSDREDPLRGHNPRADRPNAHLRAYRYEKKFATNSCSDLYDNYIISCMQQGSGEMGRASNLPNESSFKPNGAPNGLNVPSAPNVPHAPNFIPYDVQIFKNIFLVFQKTLKHYLFCYMHCWNDVKTLLEYFLQSENVNIKIISIKIVIDIFSFINSYYEVNCSAYELPTYRQKDEYKNESIFSNAASKGREWDNRRTEHTLLSQLTGREEELLPCGELYRKNRSDAGVFKTRFRHGEQRSPYGGVHSRIASVEAVRQASPHWGGSRAGDNSKRNFSIGNSSLGNPPVRDTSTRSTLPSGGSPTGSASKHAENHTQKRDDHHHMEATEMNKKKQFVQMVESDMIGLFRKYILIHIHNISKIHNDIINKRSKLKHIFLNTIICISQLSYEGFKMLTVEDIQRLTKLVSSCVHSIKCNIITALSKYIIKYIFTFNKKFIQNYEKRINLLHINSTNVYYNNILTTAAGVSGGFVPGGGGPTGQGGVGYAVRGGSQKSGSPKNGSQKNDPLKNDLQTNGPIKSPQSNAHIAANLPNVTPPNGVDTFERTFKTNMCTSTTISGVTPPQTNGTSANMFIHSTPTNMSSERVSGRWKVGPVPIEEEEKTRKDDHPGNASPHDENYPHQGWHDKKELFEDVARVPTRSTMYNSEQVPNLSSSRRSSNSNTGRMAREMRQVGAHAECKMLMESSKGSVQQEHTADSTPYARDTSTSAKIRLLNATAEQERTTKPHQKQWKENPLRCTSIPDATLKCSRGKPALEDNRMSNPGGSNTDQVAKTNTDKLPPSQKDEDDTDKERFPPSCLAKMATNTRNVNKEKMSKLGGLLKRHENCQGGMGSQEGSQMNRQISRQVNRHANEMNIHCNNRQVLLPPTWEAAGSKKNAEQVTTQSRTGGKYLRSSLHLHENDEGDDDPPSTGSLDTQRKDAYLLQKQRSERKLFELYYTYIYIIIHIIKFYNDSFVDLKYYTYNCICEIASSYVPFYFTQNNIKTFSYYSNYNSEENKDINKFISFINAIQLSSDADELKLFRLRGGGGTLSGDSLTGELAECSHHTYAGAAEGGFHKGVTYTTSSSNNTALSSSCAVGRGPPCRGLSINDGSTPPYGIPPHNAENLHDQFSNSIHLITYIEYIYILLLIIRENKSVEKDRAICCIIRYVGFICKNINFFLFNSISLLPSTFLLKYFMYLNNLIEKKGLLGGGLPRDGRGRSEGSSHGGANTGAAANEGDTPKGGEEVLARVKTSLSRGRSVSGRTPSSRSTDALVTVGAEVRPPACAHQGGNPEGKASSEAATCGEQKSSSEMKPTQKRNPKMTSTQKGKLYHLFLNVYVKYEYNFEDSFFSCSGGAAKGEASDGEKEVPTRVASSNEDPPQRSEPREMGRRRKKKGSASQEEKNTAQGEKPLGGQNTSSHDSQKEPNGELRNGEEPNDELLNGEPATHELLHPEHLFQGYSEKREQEVHADPIVIEIKDIFHSSRGKRSPINKANNNVDAKIILYLLSIVKDHIKNKITWNVLYAFKLIYNNFSFFLANNFAELHSQILDHLISTLRYTNVYKIKILSSLALIHIPLYYNIDRSKLKELWDTLLTNISHLDLIFVNDKPSTNQLLCYYDKGLNYITISKKTEYKYKCTLRVNICELLYMCIYRSYVHANINGDIEIENRRVNCYEAFKKYTHIFNINNDVHIYNLTHIFNNHVMYYSFYNSVLPPRKLPTGGGRVRGDSGHSMDLRTASVVRLRQDRPQLLSDRANQVGGTPPNHATPKKEEESSHQEIFELQLFLNNHFDKYHSVYKNLLGTGKNPIFQILFQKLHCEIKLSLKRFLEGRKFTGLKAPRGVSS</sequence>
<feature type="region of interest" description="Disordered" evidence="1">
    <location>
        <begin position="2598"/>
        <end position="2663"/>
    </location>
</feature>
<accession>A0A0J9V972</accession>
<feature type="region of interest" description="Disordered" evidence="1">
    <location>
        <begin position="3026"/>
        <end position="3048"/>
    </location>
</feature>
<dbReference type="EMBL" id="KQ234166">
    <property type="protein sequence ID" value="KMZ82603.1"/>
    <property type="molecule type" value="Genomic_DNA"/>
</dbReference>
<feature type="region of interest" description="Disordered" evidence="1">
    <location>
        <begin position="1429"/>
        <end position="1454"/>
    </location>
</feature>